<evidence type="ECO:0000256" key="2">
    <source>
        <dbReference type="ARBA" id="ARBA00022857"/>
    </source>
</evidence>
<evidence type="ECO:0000313" key="3">
    <source>
        <dbReference type="EMBL" id="KZP29879.1"/>
    </source>
</evidence>
<gene>
    <name evidence="3" type="ORF">FIBSPDRAFT_946391</name>
</gene>
<dbReference type="PANTHER" id="PTHR42760:SF121">
    <property type="entry name" value="3-OXOACYL-(ACYL-CARRIER-PROTEIN) REDUCTASE"/>
    <property type="match status" value="1"/>
</dbReference>
<proteinExistence type="inferred from homology"/>
<dbReference type="GO" id="GO:0016616">
    <property type="term" value="F:oxidoreductase activity, acting on the CH-OH group of donors, NAD or NADP as acceptor"/>
    <property type="evidence" value="ECO:0007669"/>
    <property type="project" value="TreeGrafter"/>
</dbReference>
<organism evidence="3">
    <name type="scientific">Athelia psychrophila</name>
    <dbReference type="NCBI Taxonomy" id="1759441"/>
    <lineage>
        <taxon>Eukaryota</taxon>
        <taxon>Fungi</taxon>
        <taxon>Dikarya</taxon>
        <taxon>Basidiomycota</taxon>
        <taxon>Agaricomycotina</taxon>
        <taxon>Agaricomycetes</taxon>
        <taxon>Agaricomycetidae</taxon>
        <taxon>Atheliales</taxon>
        <taxon>Atheliaceae</taxon>
        <taxon>Athelia</taxon>
    </lineage>
</organism>
<dbReference type="Gene3D" id="3.40.50.720">
    <property type="entry name" value="NAD(P)-binding Rossmann-like Domain"/>
    <property type="match status" value="2"/>
</dbReference>
<dbReference type="FunFam" id="3.40.50.720:FF:000084">
    <property type="entry name" value="Short-chain dehydrogenase reductase"/>
    <property type="match status" value="1"/>
</dbReference>
<accession>A0A166SV32</accession>
<dbReference type="PROSITE" id="PS00061">
    <property type="entry name" value="ADH_SHORT"/>
    <property type="match status" value="1"/>
</dbReference>
<comment type="similarity">
    <text evidence="1">Belongs to the short-chain dehydrogenases/reductases (SDR) family.</text>
</comment>
<dbReference type="Pfam" id="PF00106">
    <property type="entry name" value="adh_short"/>
    <property type="match status" value="1"/>
</dbReference>
<sequence length="533" mass="55781">MSQPATAPFVRVALITGAGQGIGRSIALRLCEDGLDIAVNDLPSSASQLDSLRSEIASSGRKCIVIPADISQEDQVKAMIDLVVLEMGHLDVLVANAGISLPPVPLVQTSIDFWDTHFSVNARGTFLCYKYAAEQMLAQGYGGRIVGASSIVGKQAGAGLGAYSATKAAIPQEFGSYGITVNAFSAGVISTPMFDKLMGIFTQASLSSPLLTEIVSSLKAVVNLPIVNTADQNRPADRVAAITAHLSDMEANKCAAKRLGMPTDIANLVSMLIRPESSFITVTGSALGIGRAIARRLAMDGHNIALNDLPSNRSLLEDLRRDIENQNPDVGCIITDADVTREFEVQNMVDRAVKELGGIDVMVANAGTCFAKSVIDTSAEDLDRMFDVNVRATHFCLRAAARVMIAQGRGGRIVTAGSIAGQRGAAFFSAYSASKFAVKGLTQSLALEVGKHGITVNSFAPGSIDTPLLREAGSQYAAIMAGTDMNDAHGCALGHIGEPSDVAGLVSFLVSEQGRFITDTASGQSIAIDGGIF</sequence>
<dbReference type="InterPro" id="IPR036291">
    <property type="entry name" value="NAD(P)-bd_dom_sf"/>
</dbReference>
<dbReference type="AlphaFoldDB" id="A0A166SV32"/>
<dbReference type="STRING" id="436010.A0A166SV32"/>
<dbReference type="PRINTS" id="PR00080">
    <property type="entry name" value="SDRFAMILY"/>
</dbReference>
<keyword evidence="2" id="KW-0521">NADP</keyword>
<dbReference type="SUPFAM" id="SSF51735">
    <property type="entry name" value="NAD(P)-binding Rossmann-fold domains"/>
    <property type="match status" value="2"/>
</dbReference>
<dbReference type="InterPro" id="IPR002347">
    <property type="entry name" value="SDR_fam"/>
</dbReference>
<dbReference type="EMBL" id="KV417496">
    <property type="protein sequence ID" value="KZP29879.1"/>
    <property type="molecule type" value="Genomic_DNA"/>
</dbReference>
<evidence type="ECO:0000256" key="1">
    <source>
        <dbReference type="ARBA" id="ARBA00006484"/>
    </source>
</evidence>
<name>A0A166SV32_9AGAM</name>
<dbReference type="Pfam" id="PF13561">
    <property type="entry name" value="adh_short_C2"/>
    <property type="match status" value="1"/>
</dbReference>
<dbReference type="PANTHER" id="PTHR42760">
    <property type="entry name" value="SHORT-CHAIN DEHYDROGENASES/REDUCTASES FAMILY MEMBER"/>
    <property type="match status" value="1"/>
</dbReference>
<dbReference type="OrthoDB" id="1393670at2759"/>
<reference evidence="3" key="1">
    <citation type="journal article" date="2016" name="Mol. Biol. Evol.">
        <title>Comparative Genomics of Early-Diverging Mushroom-Forming Fungi Provides Insights into the Origins of Lignocellulose Decay Capabilities.</title>
        <authorList>
            <person name="Nagy L.G."/>
            <person name="Riley R."/>
            <person name="Tritt A."/>
            <person name="Adam C."/>
            <person name="Daum C."/>
            <person name="Floudas D."/>
            <person name="Sun H."/>
            <person name="Yadav J.S."/>
            <person name="Pangilinan J."/>
            <person name="Larsson K.H."/>
            <person name="Matsuura K."/>
            <person name="Barry K."/>
            <person name="Labutti K."/>
            <person name="Kuo R."/>
            <person name="Ohm R.A."/>
            <person name="Bhattacharya S.S."/>
            <person name="Shirouzu T."/>
            <person name="Yoshinaga Y."/>
            <person name="Martin F.M."/>
            <person name="Grigoriev I.V."/>
            <person name="Hibbett D.S."/>
        </authorList>
    </citation>
    <scope>NUCLEOTIDE SEQUENCE [LARGE SCALE GENOMIC DNA]</scope>
    <source>
        <strain evidence="3">CBS 109695</strain>
    </source>
</reference>
<dbReference type="PRINTS" id="PR00081">
    <property type="entry name" value="GDHRDH"/>
</dbReference>
<dbReference type="GO" id="GO:0048038">
    <property type="term" value="F:quinone binding"/>
    <property type="evidence" value="ECO:0007669"/>
    <property type="project" value="TreeGrafter"/>
</dbReference>
<dbReference type="GO" id="GO:0006633">
    <property type="term" value="P:fatty acid biosynthetic process"/>
    <property type="evidence" value="ECO:0007669"/>
    <property type="project" value="TreeGrafter"/>
</dbReference>
<dbReference type="InterPro" id="IPR020904">
    <property type="entry name" value="Sc_DH/Rdtase_CS"/>
</dbReference>
<protein>
    <submittedName>
        <fullName evidence="3">NAD(P)-binding protein</fullName>
    </submittedName>
</protein>